<dbReference type="Proteomes" id="UP000324800">
    <property type="component" value="Unassembled WGS sequence"/>
</dbReference>
<proteinExistence type="predicted"/>
<keyword evidence="2" id="KW-1133">Transmembrane helix</keyword>
<gene>
    <name evidence="3" type="ORF">EZS28_013356</name>
</gene>
<keyword evidence="2" id="KW-0812">Transmembrane</keyword>
<feature type="transmembrane region" description="Helical" evidence="2">
    <location>
        <begin position="199"/>
        <end position="223"/>
    </location>
</feature>
<evidence type="ECO:0008006" key="5">
    <source>
        <dbReference type="Google" id="ProtNLM"/>
    </source>
</evidence>
<feature type="transmembrane region" description="Helical" evidence="2">
    <location>
        <begin position="268"/>
        <end position="287"/>
    </location>
</feature>
<organism evidence="3 4">
    <name type="scientific">Streblomastix strix</name>
    <dbReference type="NCBI Taxonomy" id="222440"/>
    <lineage>
        <taxon>Eukaryota</taxon>
        <taxon>Metamonada</taxon>
        <taxon>Preaxostyla</taxon>
        <taxon>Oxymonadida</taxon>
        <taxon>Streblomastigidae</taxon>
        <taxon>Streblomastix</taxon>
    </lineage>
</organism>
<evidence type="ECO:0000313" key="3">
    <source>
        <dbReference type="EMBL" id="KAA6391118.1"/>
    </source>
</evidence>
<feature type="transmembrane region" description="Helical" evidence="2">
    <location>
        <begin position="331"/>
        <end position="351"/>
    </location>
</feature>
<comment type="caution">
    <text evidence="3">The sequence shown here is derived from an EMBL/GenBank/DDBJ whole genome shotgun (WGS) entry which is preliminary data.</text>
</comment>
<name>A0A5J4W8A5_9EUKA</name>
<feature type="transmembrane region" description="Helical" evidence="2">
    <location>
        <begin position="64"/>
        <end position="81"/>
    </location>
</feature>
<accession>A0A5J4W8A5</accession>
<dbReference type="AlphaFoldDB" id="A0A5J4W8A5"/>
<feature type="compositionally biased region" description="Basic and acidic residues" evidence="1">
    <location>
        <begin position="466"/>
        <end position="478"/>
    </location>
</feature>
<evidence type="ECO:0000256" key="1">
    <source>
        <dbReference type="SAM" id="MobiDB-lite"/>
    </source>
</evidence>
<sequence>MTDKQSLASQSISSTTSTTGALQVVRFNPFDEVYAYRHQIIKLIFIRILLQRVRNVIFEDRFPQAFWIFNLVFNTLNYIGMTIRWQRWPLPDVIYGPIMNFFSWIDFTFAWASDTLLMMMAVIFCVITIIAFLGIAVSTMLNKAEKAVPAQFSFFVNLLGMLMTYPFYQPGVNAFIGNYQCYGIVEGSSLTKVTIDCKASYRLILTIICTVMMAVYLVAAGIIRMFIFTHDMKHGDLWTAQDGMFQIMQFLLITIYMFISLLLRSKPLVTGILGLVFFLLLMIYPIFARSFFHAHGNALQAGAMGLVVAFYISGTLSEIVDPRSINMFNVVMFWLVFLALITIIPLGVYLLTYHLSIKSWAIHQGDIIPDLPYKNNQLQNSNMQNANAQRMGAVKFGYEMPTPGLSQLLVPKPVDLDESPLPQVPQINNTGQLQTIQLQALPSRISKQGEKEKERNDNEYEQGLQTEREKEYQKERQKQNQPNPKFFTAAPSSQDLQGFQYGNFAGVQKELSHQQGRILGFG</sequence>
<feature type="compositionally biased region" description="Basic and acidic residues" evidence="1">
    <location>
        <begin position="447"/>
        <end position="458"/>
    </location>
</feature>
<feature type="transmembrane region" description="Helical" evidence="2">
    <location>
        <begin position="118"/>
        <end position="141"/>
    </location>
</feature>
<evidence type="ECO:0000313" key="4">
    <source>
        <dbReference type="Proteomes" id="UP000324800"/>
    </source>
</evidence>
<feature type="region of interest" description="Disordered" evidence="1">
    <location>
        <begin position="446"/>
        <end position="494"/>
    </location>
</feature>
<reference evidence="3 4" key="1">
    <citation type="submission" date="2019-03" db="EMBL/GenBank/DDBJ databases">
        <title>Single cell metagenomics reveals metabolic interactions within the superorganism composed of flagellate Streblomastix strix and complex community of Bacteroidetes bacteria on its surface.</title>
        <authorList>
            <person name="Treitli S.C."/>
            <person name="Kolisko M."/>
            <person name="Husnik F."/>
            <person name="Keeling P."/>
            <person name="Hampl V."/>
        </authorList>
    </citation>
    <scope>NUCLEOTIDE SEQUENCE [LARGE SCALE GENOMIC DNA]</scope>
    <source>
        <strain evidence="3">ST1C</strain>
    </source>
</reference>
<keyword evidence="2" id="KW-0472">Membrane</keyword>
<dbReference type="EMBL" id="SNRW01002989">
    <property type="protein sequence ID" value="KAA6391118.1"/>
    <property type="molecule type" value="Genomic_DNA"/>
</dbReference>
<feature type="transmembrane region" description="Helical" evidence="2">
    <location>
        <begin position="244"/>
        <end position="262"/>
    </location>
</feature>
<feature type="transmembrane region" description="Helical" evidence="2">
    <location>
        <begin position="299"/>
        <end position="319"/>
    </location>
</feature>
<protein>
    <recommendedName>
        <fullName evidence="5">Transmembrane protein</fullName>
    </recommendedName>
</protein>
<evidence type="ECO:0000256" key="2">
    <source>
        <dbReference type="SAM" id="Phobius"/>
    </source>
</evidence>